<accession>A0A392T2M7</accession>
<evidence type="ECO:0000313" key="2">
    <source>
        <dbReference type="Proteomes" id="UP000265520"/>
    </source>
</evidence>
<protein>
    <submittedName>
        <fullName evidence="1">Uncharacterized protein</fullName>
    </submittedName>
</protein>
<reference evidence="1 2" key="1">
    <citation type="journal article" date="2018" name="Front. Plant Sci.">
        <title>Red Clover (Trifolium pratense) and Zigzag Clover (T. medium) - A Picture of Genomic Similarities and Differences.</title>
        <authorList>
            <person name="Dluhosova J."/>
            <person name="Istvanek J."/>
            <person name="Nedelnik J."/>
            <person name="Repkova J."/>
        </authorList>
    </citation>
    <scope>NUCLEOTIDE SEQUENCE [LARGE SCALE GENOMIC DNA]</scope>
    <source>
        <strain evidence="2">cv. 10/8</strain>
        <tissue evidence="1">Leaf</tissue>
    </source>
</reference>
<dbReference type="AlphaFoldDB" id="A0A392T2M7"/>
<organism evidence="1 2">
    <name type="scientific">Trifolium medium</name>
    <dbReference type="NCBI Taxonomy" id="97028"/>
    <lineage>
        <taxon>Eukaryota</taxon>
        <taxon>Viridiplantae</taxon>
        <taxon>Streptophyta</taxon>
        <taxon>Embryophyta</taxon>
        <taxon>Tracheophyta</taxon>
        <taxon>Spermatophyta</taxon>
        <taxon>Magnoliopsida</taxon>
        <taxon>eudicotyledons</taxon>
        <taxon>Gunneridae</taxon>
        <taxon>Pentapetalae</taxon>
        <taxon>rosids</taxon>
        <taxon>fabids</taxon>
        <taxon>Fabales</taxon>
        <taxon>Fabaceae</taxon>
        <taxon>Papilionoideae</taxon>
        <taxon>50 kb inversion clade</taxon>
        <taxon>NPAAA clade</taxon>
        <taxon>Hologalegina</taxon>
        <taxon>IRL clade</taxon>
        <taxon>Trifolieae</taxon>
        <taxon>Trifolium</taxon>
    </lineage>
</organism>
<comment type="caution">
    <text evidence="1">The sequence shown here is derived from an EMBL/GenBank/DDBJ whole genome shotgun (WGS) entry which is preliminary data.</text>
</comment>
<keyword evidence="2" id="KW-1185">Reference proteome</keyword>
<feature type="non-terminal residue" evidence="1">
    <location>
        <position position="1"/>
    </location>
</feature>
<dbReference type="Proteomes" id="UP000265520">
    <property type="component" value="Unassembled WGS sequence"/>
</dbReference>
<proteinExistence type="predicted"/>
<sequence length="24" mass="2832">PTSVSKCLRHYLHPSLRFYIVLTT</sequence>
<dbReference type="EMBL" id="LXQA010494856">
    <property type="protein sequence ID" value="MCI55358.1"/>
    <property type="molecule type" value="Genomic_DNA"/>
</dbReference>
<evidence type="ECO:0000313" key="1">
    <source>
        <dbReference type="EMBL" id="MCI55358.1"/>
    </source>
</evidence>
<name>A0A392T2M7_9FABA</name>